<dbReference type="InParanoid" id="U5DMY1"/>
<dbReference type="PANTHER" id="PTHR38657">
    <property type="entry name" value="SLR1343 PROTEIN"/>
    <property type="match status" value="1"/>
</dbReference>
<name>U5DMY1_9CHRO</name>
<feature type="region of interest" description="Disordered" evidence="1">
    <location>
        <begin position="171"/>
        <end position="193"/>
    </location>
</feature>
<sequence length="510" mass="58458">MVGADSIGVWVLGDQLWIGQAALAARSDARETTPVIFVESRDYVRQRRYHRQKLVLVWSAMRHFAEELHAEGWSVTYAIADDFQTPLRNWVARYTLDTLYVMEPADRPFQQLIDGLVLGCTVAVLPNNHFLCSSDDFRNWADGRKRLVMEDFYREMRKRYDVLMAGDRPEGGTWNLDKQNRKPPKRGLKPPAPLQFEPDAITQEAIATVKNFDGATYGSLDEFHWAVTRSQALQALEGFVRDRLPTFGPYQDAMVTGEETMWHALLSPYLNLGLLHPREVIATAETAYRDRSLALNCVEGFIRQVLGWREYMRGLYCTFPPDYAEENWFDHAQPLPDFLWDSSQTDMNCLQQTLQQVERTGYAHHIQRLMVLGNYSLIAGLNPQAVEQWFHAAFIDAHDWVMQTNVLGMGLFADGGKLATKPYAASANYINKMSDYCQGCRYNHTQRTGDNACPINALYWDFLLRHEDKLRSQGRMNLVLSHLNKMTADEKAAIRERARTWQTAPTAEGT</sequence>
<dbReference type="Gene3D" id="1.10.579.10">
    <property type="entry name" value="DNA Cyclobutane Dipyrimidine Photolyase, subunit A, domain 3"/>
    <property type="match status" value="1"/>
</dbReference>
<gene>
    <name evidence="2" type="ORF">KR51_00013050</name>
</gene>
<dbReference type="RefSeq" id="WP_022605826.1">
    <property type="nucleotide sequence ID" value="NZ_ASSJ01000035.1"/>
</dbReference>
<evidence type="ECO:0008006" key="4">
    <source>
        <dbReference type="Google" id="ProtNLM"/>
    </source>
</evidence>
<dbReference type="Proteomes" id="UP000016960">
    <property type="component" value="Unassembled WGS sequence"/>
</dbReference>
<evidence type="ECO:0000313" key="2">
    <source>
        <dbReference type="EMBL" id="ERN41974.1"/>
    </source>
</evidence>
<dbReference type="Pfam" id="PF04244">
    <property type="entry name" value="DPRP"/>
    <property type="match status" value="1"/>
</dbReference>
<keyword evidence="3" id="KW-1185">Reference proteome</keyword>
<dbReference type="eggNOG" id="COG3046">
    <property type="taxonomic scope" value="Bacteria"/>
</dbReference>
<dbReference type="PATRIC" id="fig|582515.4.peg.1455"/>
<dbReference type="OrthoDB" id="5288100at2"/>
<dbReference type="PANTHER" id="PTHR38657:SF1">
    <property type="entry name" value="SLR1343 PROTEIN"/>
    <property type="match status" value="1"/>
</dbReference>
<dbReference type="InterPro" id="IPR052551">
    <property type="entry name" value="UV-DNA_repair_photolyase"/>
</dbReference>
<dbReference type="Gene3D" id="3.40.50.620">
    <property type="entry name" value="HUPs"/>
    <property type="match status" value="1"/>
</dbReference>
<dbReference type="Gene3D" id="1.25.40.80">
    <property type="match status" value="1"/>
</dbReference>
<evidence type="ECO:0000313" key="3">
    <source>
        <dbReference type="Proteomes" id="UP000016960"/>
    </source>
</evidence>
<dbReference type="AlphaFoldDB" id="U5DMY1"/>
<accession>U5DMY1</accession>
<comment type="caution">
    <text evidence="2">The sequence shown here is derived from an EMBL/GenBank/DDBJ whole genome shotgun (WGS) entry which is preliminary data.</text>
</comment>
<dbReference type="InterPro" id="IPR007357">
    <property type="entry name" value="PhrB-like"/>
</dbReference>
<evidence type="ECO:0000256" key="1">
    <source>
        <dbReference type="SAM" id="MobiDB-lite"/>
    </source>
</evidence>
<reference evidence="2 3" key="1">
    <citation type="submission" date="2013-05" db="EMBL/GenBank/DDBJ databases">
        <title>Draft genome sequence of Rubidibacter lacunae KORDI 51-2.</title>
        <authorList>
            <person name="Choi D.H."/>
            <person name="Noh J.H."/>
            <person name="Kwon K.-K."/>
            <person name="Lee J.-H."/>
            <person name="Ryu J.-Y."/>
        </authorList>
    </citation>
    <scope>NUCLEOTIDE SEQUENCE [LARGE SCALE GENOMIC DNA]</scope>
    <source>
        <strain evidence="2 3">KORDI 51-2</strain>
    </source>
</reference>
<dbReference type="STRING" id="582515.KR51_00013050"/>
<dbReference type="SUPFAM" id="SSF48173">
    <property type="entry name" value="Cryptochrome/photolyase FAD-binding domain"/>
    <property type="match status" value="1"/>
</dbReference>
<organism evidence="2 3">
    <name type="scientific">Rubidibacter lacunae KORDI 51-2</name>
    <dbReference type="NCBI Taxonomy" id="582515"/>
    <lineage>
        <taxon>Bacteria</taxon>
        <taxon>Bacillati</taxon>
        <taxon>Cyanobacteriota</taxon>
        <taxon>Cyanophyceae</taxon>
        <taxon>Oscillatoriophycideae</taxon>
        <taxon>Chroococcales</taxon>
        <taxon>Aphanothecaceae</taxon>
        <taxon>Rubidibacter</taxon>
    </lineage>
</organism>
<proteinExistence type="predicted"/>
<dbReference type="InterPro" id="IPR036134">
    <property type="entry name" value="Crypto/Photolyase_FAD-like_sf"/>
</dbReference>
<dbReference type="Gene3D" id="1.10.10.1710">
    <property type="entry name" value="Deoxyribodipyrimidine photolyase-related"/>
    <property type="match status" value="1"/>
</dbReference>
<protein>
    <recommendedName>
        <fullName evidence="4">Deoxyribodipyrimidine photolyase-related protein</fullName>
    </recommendedName>
</protein>
<dbReference type="InterPro" id="IPR014729">
    <property type="entry name" value="Rossmann-like_a/b/a_fold"/>
</dbReference>
<dbReference type="EMBL" id="ASSJ01000035">
    <property type="protein sequence ID" value="ERN41974.1"/>
    <property type="molecule type" value="Genomic_DNA"/>
</dbReference>